<dbReference type="PANTHER" id="PTHR48098:SF1">
    <property type="entry name" value="DIACYLGLYCEROL ACYLTRANSFERASE_MYCOLYLTRANSFERASE AG85A"/>
    <property type="match status" value="1"/>
</dbReference>
<accession>A0ABR7LUC1</accession>
<dbReference type="InterPro" id="IPR050583">
    <property type="entry name" value="Mycobacterial_A85_antigen"/>
</dbReference>
<comment type="caution">
    <text evidence="3">The sequence shown here is derived from an EMBL/GenBank/DDBJ whole genome shotgun (WGS) entry which is preliminary data.</text>
</comment>
<proteinExistence type="predicted"/>
<name>A0ABR7LUC1_9ACTN</name>
<evidence type="ECO:0000313" key="4">
    <source>
        <dbReference type="Proteomes" id="UP000805614"/>
    </source>
</evidence>
<feature type="signal peptide" evidence="2">
    <location>
        <begin position="1"/>
        <end position="30"/>
    </location>
</feature>
<dbReference type="InterPro" id="IPR000801">
    <property type="entry name" value="Esterase-like"/>
</dbReference>
<keyword evidence="2" id="KW-0732">Signal</keyword>
<protein>
    <submittedName>
        <fullName evidence="3">Esterase family protein</fullName>
    </submittedName>
</protein>
<dbReference type="EMBL" id="JABVEC010000018">
    <property type="protein sequence ID" value="MBC6468356.1"/>
    <property type="molecule type" value="Genomic_DNA"/>
</dbReference>
<feature type="region of interest" description="Disordered" evidence="1">
    <location>
        <begin position="37"/>
        <end position="57"/>
    </location>
</feature>
<dbReference type="PANTHER" id="PTHR48098">
    <property type="entry name" value="ENTEROCHELIN ESTERASE-RELATED"/>
    <property type="match status" value="1"/>
</dbReference>
<dbReference type="Gene3D" id="3.40.50.1820">
    <property type="entry name" value="alpha/beta hydrolase"/>
    <property type="match status" value="1"/>
</dbReference>
<keyword evidence="4" id="KW-1185">Reference proteome</keyword>
<dbReference type="SUPFAM" id="SSF53474">
    <property type="entry name" value="alpha/beta-Hydrolases"/>
    <property type="match status" value="1"/>
</dbReference>
<evidence type="ECO:0000256" key="1">
    <source>
        <dbReference type="SAM" id="MobiDB-lite"/>
    </source>
</evidence>
<dbReference type="Proteomes" id="UP000805614">
    <property type="component" value="Unassembled WGS sequence"/>
</dbReference>
<dbReference type="InterPro" id="IPR029058">
    <property type="entry name" value="AB_hydrolase_fold"/>
</dbReference>
<feature type="chain" id="PRO_5046817916" evidence="2">
    <location>
        <begin position="31"/>
        <end position="356"/>
    </location>
</feature>
<dbReference type="Pfam" id="PF00756">
    <property type="entry name" value="Esterase"/>
    <property type="match status" value="1"/>
</dbReference>
<reference evidence="3 4" key="1">
    <citation type="submission" date="2020-06" db="EMBL/GenBank/DDBJ databases">
        <title>Actinomadura xiongansis sp. nov., isolated from soil of Baiyangdian.</title>
        <authorList>
            <person name="Zhang X."/>
        </authorList>
    </citation>
    <scope>NUCLEOTIDE SEQUENCE [LARGE SCALE GENOMIC DNA]</scope>
    <source>
        <strain evidence="3 4">HBUM206468</strain>
    </source>
</reference>
<gene>
    <name evidence="3" type="ORF">HKK74_23075</name>
</gene>
<sequence length="356" mass="38639">MRFRRHPRSRLLLVTTAVLLTTLAVPPVRADAPRSAAVSGPAAMSGPAGEAVAGLRPGMRLPSGARLSEVRRVGHRTIDVTLDSPALGTAGHARILLPPNFAAWRTRRWPTLYLLHGCCEPIPGWTEWTVHTDVERQTARYDALVVMPDGGTHGFYSDWWNGGRHGAPAWERFHLTELRQLVELGLRGGPQRAIAGLSMGGFGALSYAARHPGAFRAVASFSGLADSVSGAQNVLAVLEAFGADPTALWGDPVAQARIWRRHNPYDLAARLRSTPLYISAGNGTPGPLDPPGQEADPLESWIDPMNRRFVDQARAHGVRVTANLYGPGTHTWPYWERELRRSLPMLMGAVGAHRAG</sequence>
<organism evidence="3 4">
    <name type="scientific">Actinomadura alba</name>
    <dbReference type="NCBI Taxonomy" id="406431"/>
    <lineage>
        <taxon>Bacteria</taxon>
        <taxon>Bacillati</taxon>
        <taxon>Actinomycetota</taxon>
        <taxon>Actinomycetes</taxon>
        <taxon>Streptosporangiales</taxon>
        <taxon>Thermomonosporaceae</taxon>
        <taxon>Actinomadura</taxon>
    </lineage>
</organism>
<evidence type="ECO:0000256" key="2">
    <source>
        <dbReference type="SAM" id="SignalP"/>
    </source>
</evidence>
<evidence type="ECO:0000313" key="3">
    <source>
        <dbReference type="EMBL" id="MBC6468356.1"/>
    </source>
</evidence>